<sequence>PHRSIVYGSACPAACGVGPKEGRRI</sequence>
<dbReference type="EMBL" id="UINC01212349">
    <property type="protein sequence ID" value="SVE36633.1"/>
    <property type="molecule type" value="Genomic_DNA"/>
</dbReference>
<dbReference type="AlphaFoldDB" id="A0A383CX75"/>
<protein>
    <submittedName>
        <fullName evidence="1">Uncharacterized protein</fullName>
    </submittedName>
</protein>
<organism evidence="1">
    <name type="scientific">marine metagenome</name>
    <dbReference type="NCBI Taxonomy" id="408172"/>
    <lineage>
        <taxon>unclassified sequences</taxon>
        <taxon>metagenomes</taxon>
        <taxon>ecological metagenomes</taxon>
    </lineage>
</organism>
<evidence type="ECO:0000313" key="1">
    <source>
        <dbReference type="EMBL" id="SVE36633.1"/>
    </source>
</evidence>
<accession>A0A383CX75</accession>
<name>A0A383CX75_9ZZZZ</name>
<gene>
    <name evidence="1" type="ORF">METZ01_LOCUS489487</name>
</gene>
<feature type="non-terminal residue" evidence="1">
    <location>
        <position position="1"/>
    </location>
</feature>
<proteinExistence type="predicted"/>
<reference evidence="1" key="1">
    <citation type="submission" date="2018-05" db="EMBL/GenBank/DDBJ databases">
        <authorList>
            <person name="Lanie J.A."/>
            <person name="Ng W.-L."/>
            <person name="Kazmierczak K.M."/>
            <person name="Andrzejewski T.M."/>
            <person name="Davidsen T.M."/>
            <person name="Wayne K.J."/>
            <person name="Tettelin H."/>
            <person name="Glass J.I."/>
            <person name="Rusch D."/>
            <person name="Podicherti R."/>
            <person name="Tsui H.-C.T."/>
            <person name="Winkler M.E."/>
        </authorList>
    </citation>
    <scope>NUCLEOTIDE SEQUENCE</scope>
</reference>